<dbReference type="Proteomes" id="UP000593567">
    <property type="component" value="Unassembled WGS sequence"/>
</dbReference>
<protein>
    <submittedName>
        <fullName evidence="1">METTL5</fullName>
    </submittedName>
</protein>
<gene>
    <name evidence="1" type="ORF">EB796_011347</name>
</gene>
<dbReference type="CDD" id="cd02440">
    <property type="entry name" value="AdoMet_MTases"/>
    <property type="match status" value="1"/>
</dbReference>
<accession>A0A7J7JVF8</accession>
<dbReference type="InterPro" id="IPR029063">
    <property type="entry name" value="SAM-dependent_MTases_sf"/>
</dbReference>
<organism evidence="1 2">
    <name type="scientific">Bugula neritina</name>
    <name type="common">Brown bryozoan</name>
    <name type="synonym">Sertularia neritina</name>
    <dbReference type="NCBI Taxonomy" id="10212"/>
    <lineage>
        <taxon>Eukaryota</taxon>
        <taxon>Metazoa</taxon>
        <taxon>Spiralia</taxon>
        <taxon>Lophotrochozoa</taxon>
        <taxon>Bryozoa</taxon>
        <taxon>Gymnolaemata</taxon>
        <taxon>Cheilostomatida</taxon>
        <taxon>Flustrina</taxon>
        <taxon>Buguloidea</taxon>
        <taxon>Bugulidae</taxon>
        <taxon>Bugula</taxon>
    </lineage>
</organism>
<sequence length="174" mass="19385">MLHTMETQFGDIDGRRVADIGCGSGRLSIGSAMLGAGYVLGIDIDEDALDICYNNLTDLEISTVDMLRMDALALPPSLCKCFDTVVMNPPFGTKHNKGIDMKFLRAGLELSTTAVYSLHKTSTREHILKVCNDWGVKAQVVAELRYDIPATYKHHKKRSVDIEVDFYRFEPANK</sequence>
<dbReference type="InterPro" id="IPR051720">
    <property type="entry name" value="rRNA_MeTrfase/Polyamine_Synth"/>
</dbReference>
<dbReference type="PANTHER" id="PTHR23290:SF0">
    <property type="entry name" value="RRNA N6-ADENOSINE-METHYLTRANSFERASE METTL5"/>
    <property type="match status" value="1"/>
</dbReference>
<dbReference type="GO" id="GO:0003676">
    <property type="term" value="F:nucleic acid binding"/>
    <property type="evidence" value="ECO:0007669"/>
    <property type="project" value="InterPro"/>
</dbReference>
<dbReference type="PROSITE" id="PS00092">
    <property type="entry name" value="N6_MTASE"/>
    <property type="match status" value="1"/>
</dbReference>
<dbReference type="OrthoDB" id="419617at2759"/>
<name>A0A7J7JVF8_BUGNE</name>
<evidence type="ECO:0000313" key="1">
    <source>
        <dbReference type="EMBL" id="KAF6030362.1"/>
    </source>
</evidence>
<keyword evidence="2" id="KW-1185">Reference proteome</keyword>
<proteinExistence type="predicted"/>
<reference evidence="1" key="1">
    <citation type="submission" date="2020-06" db="EMBL/GenBank/DDBJ databases">
        <title>Draft genome of Bugula neritina, a colonial animal packing powerful symbionts and potential medicines.</title>
        <authorList>
            <person name="Rayko M."/>
        </authorList>
    </citation>
    <scope>NUCLEOTIDE SEQUENCE [LARGE SCALE GENOMIC DNA]</scope>
    <source>
        <strain evidence="1">Kwan_BN1</strain>
    </source>
</reference>
<dbReference type="PANTHER" id="PTHR23290">
    <property type="entry name" value="RRNA N6-ADENOSINE-METHYLTRANSFERASE METTL5"/>
    <property type="match status" value="1"/>
</dbReference>
<dbReference type="Pfam" id="PF06325">
    <property type="entry name" value="PrmA"/>
    <property type="match status" value="1"/>
</dbReference>
<evidence type="ECO:0000313" key="2">
    <source>
        <dbReference type="Proteomes" id="UP000593567"/>
    </source>
</evidence>
<dbReference type="GO" id="GO:0008988">
    <property type="term" value="F:rRNA (adenine-N6-)-methyltransferase activity"/>
    <property type="evidence" value="ECO:0007669"/>
    <property type="project" value="TreeGrafter"/>
</dbReference>
<dbReference type="SUPFAM" id="SSF53335">
    <property type="entry name" value="S-adenosyl-L-methionine-dependent methyltransferases"/>
    <property type="match status" value="1"/>
</dbReference>
<dbReference type="EMBL" id="VXIV02001713">
    <property type="protein sequence ID" value="KAF6030362.1"/>
    <property type="molecule type" value="Genomic_DNA"/>
</dbReference>
<dbReference type="InterPro" id="IPR002052">
    <property type="entry name" value="DNA_methylase_N6_adenine_CS"/>
</dbReference>
<comment type="caution">
    <text evidence="1">The sequence shown here is derived from an EMBL/GenBank/DDBJ whole genome shotgun (WGS) entry which is preliminary data.</text>
</comment>
<dbReference type="Gene3D" id="3.40.50.150">
    <property type="entry name" value="Vaccinia Virus protein VP39"/>
    <property type="match status" value="1"/>
</dbReference>
<dbReference type="AlphaFoldDB" id="A0A7J7JVF8"/>